<dbReference type="Proteomes" id="UP001595906">
    <property type="component" value="Unassembled WGS sequence"/>
</dbReference>
<feature type="transmembrane region" description="Helical" evidence="1">
    <location>
        <begin position="7"/>
        <end position="26"/>
    </location>
</feature>
<name>A0ABV8PYX0_9BACT</name>
<evidence type="ECO:0000313" key="2">
    <source>
        <dbReference type="EMBL" id="MFC4232744.1"/>
    </source>
</evidence>
<reference evidence="3" key="1">
    <citation type="journal article" date="2019" name="Int. J. Syst. Evol. Microbiol.">
        <title>The Global Catalogue of Microorganisms (GCM) 10K type strain sequencing project: providing services to taxonomists for standard genome sequencing and annotation.</title>
        <authorList>
            <consortium name="The Broad Institute Genomics Platform"/>
            <consortium name="The Broad Institute Genome Sequencing Center for Infectious Disease"/>
            <person name="Wu L."/>
            <person name="Ma J."/>
        </authorList>
    </citation>
    <scope>NUCLEOTIDE SEQUENCE [LARGE SCALE GENOMIC DNA]</scope>
    <source>
        <strain evidence="3">CECT 8010</strain>
    </source>
</reference>
<comment type="caution">
    <text evidence="2">The sequence shown here is derived from an EMBL/GenBank/DDBJ whole genome shotgun (WGS) entry which is preliminary data.</text>
</comment>
<dbReference type="RefSeq" id="WP_379014719.1">
    <property type="nucleotide sequence ID" value="NZ_JBHSDC010000027.1"/>
</dbReference>
<organism evidence="2 3">
    <name type="scientific">Parasediminibacterium paludis</name>
    <dbReference type="NCBI Taxonomy" id="908966"/>
    <lineage>
        <taxon>Bacteria</taxon>
        <taxon>Pseudomonadati</taxon>
        <taxon>Bacteroidota</taxon>
        <taxon>Chitinophagia</taxon>
        <taxon>Chitinophagales</taxon>
        <taxon>Chitinophagaceae</taxon>
        <taxon>Parasediminibacterium</taxon>
    </lineage>
</organism>
<gene>
    <name evidence="2" type="ORF">ACFOW1_12645</name>
</gene>
<protein>
    <recommendedName>
        <fullName evidence="4">DUF1648 domain-containing protein</fullName>
    </recommendedName>
</protein>
<keyword evidence="1" id="KW-0472">Membrane</keyword>
<proteinExistence type="predicted"/>
<dbReference type="EMBL" id="JBHSDC010000027">
    <property type="protein sequence ID" value="MFC4232744.1"/>
    <property type="molecule type" value="Genomic_DNA"/>
</dbReference>
<evidence type="ECO:0008006" key="4">
    <source>
        <dbReference type="Google" id="ProtNLM"/>
    </source>
</evidence>
<sequence>MKHSQTIGLLAALAILGICFLPWVTIPTKELVVTGMNAKGTDFGTPGKVNIFFSVIMAICFLLPKIWAKRTNVFLGALNFSWAIRNYILLTTCMMGICPERHWALLALVFTSAISLLMTFFPKIDVNKA</sequence>
<evidence type="ECO:0000256" key="1">
    <source>
        <dbReference type="SAM" id="Phobius"/>
    </source>
</evidence>
<evidence type="ECO:0000313" key="3">
    <source>
        <dbReference type="Proteomes" id="UP001595906"/>
    </source>
</evidence>
<keyword evidence="1" id="KW-1133">Transmembrane helix</keyword>
<accession>A0ABV8PYX0</accession>
<keyword evidence="1" id="KW-0812">Transmembrane</keyword>
<keyword evidence="3" id="KW-1185">Reference proteome</keyword>
<feature type="transmembrane region" description="Helical" evidence="1">
    <location>
        <begin position="74"/>
        <end position="97"/>
    </location>
</feature>
<feature type="transmembrane region" description="Helical" evidence="1">
    <location>
        <begin position="103"/>
        <end position="121"/>
    </location>
</feature>
<feature type="transmembrane region" description="Helical" evidence="1">
    <location>
        <begin position="49"/>
        <end position="67"/>
    </location>
</feature>